<evidence type="ECO:0000256" key="1">
    <source>
        <dbReference type="ARBA" id="ARBA00022741"/>
    </source>
</evidence>
<evidence type="ECO:0000313" key="4">
    <source>
        <dbReference type="Proteomes" id="UP000286134"/>
    </source>
</evidence>
<dbReference type="InterPro" id="IPR020849">
    <property type="entry name" value="Small_GTPase_Ras-type"/>
</dbReference>
<comment type="caution">
    <text evidence="3">The sequence shown here is derived from an EMBL/GenBank/DDBJ whole genome shotgun (WGS) entry which is preliminary data.</text>
</comment>
<keyword evidence="1" id="KW-0547">Nucleotide-binding</keyword>
<dbReference type="PANTHER" id="PTHR24070">
    <property type="entry name" value="RAS, DI-RAS, AND RHEB FAMILY MEMBERS OF SMALL GTPASE SUPERFAMILY"/>
    <property type="match status" value="1"/>
</dbReference>
<reference evidence="3 4" key="1">
    <citation type="journal article" date="2018" name="BMC Genomics">
        <title>Comparative genome analyses reveal sequence features reflecting distinct modes of host-adaptation between dicot and monocot powdery mildew.</title>
        <authorList>
            <person name="Wu Y."/>
            <person name="Ma X."/>
            <person name="Pan Z."/>
            <person name="Kale S.D."/>
            <person name="Song Y."/>
            <person name="King H."/>
            <person name="Zhang Q."/>
            <person name="Presley C."/>
            <person name="Deng X."/>
            <person name="Wei C.I."/>
            <person name="Xiao S."/>
        </authorList>
    </citation>
    <scope>NUCLEOTIDE SEQUENCE [LARGE SCALE GENOMIC DNA]</scope>
    <source>
        <strain evidence="3">UMSG2</strain>
    </source>
</reference>
<keyword evidence="2" id="KW-0342">GTP-binding</keyword>
<dbReference type="SMART" id="SM00174">
    <property type="entry name" value="RHO"/>
    <property type="match status" value="1"/>
</dbReference>
<dbReference type="Proteomes" id="UP000286134">
    <property type="component" value="Unassembled WGS sequence"/>
</dbReference>
<name>A0A420I174_9PEZI</name>
<dbReference type="AlphaFoldDB" id="A0A420I174"/>
<sequence>MTLDRITITICGDGAAGKSSIALRLVRSEWTNVYDPTIEDTYSVTRQIDRQPYHLSIIDTAGQKKYRSLWKASNYCSDAFLLVYDITRPESLNVLEEFSKLIDQKDDTQFKDSKHSPDVENKLPSFEFKHRQRNSFYDTMEQHKVRRKPIKVLVGNMCDLQQKRLVPTQTGMRWAKKHGCSFSETSAKDIINIEEVFEMAVRQVLETRQEAICEHQLSNLIKKSTTSNHQIFTSLNTKERLESVSSSKTTLLNSTFSNYDDYDEKKEEIVFKNRKGSKVKVKDLLRFSGCGLSRDFRIRGIRPIHCF</sequence>
<dbReference type="SMART" id="SM00175">
    <property type="entry name" value="RAB"/>
    <property type="match status" value="1"/>
</dbReference>
<dbReference type="GO" id="GO:0007165">
    <property type="term" value="P:signal transduction"/>
    <property type="evidence" value="ECO:0007669"/>
    <property type="project" value="InterPro"/>
</dbReference>
<gene>
    <name evidence="3" type="ORF">OnM2_025024</name>
</gene>
<dbReference type="InterPro" id="IPR027417">
    <property type="entry name" value="P-loop_NTPase"/>
</dbReference>
<evidence type="ECO:0000256" key="2">
    <source>
        <dbReference type="ARBA" id="ARBA00023134"/>
    </source>
</evidence>
<dbReference type="SUPFAM" id="SSF52540">
    <property type="entry name" value="P-loop containing nucleoside triphosphate hydrolases"/>
    <property type="match status" value="1"/>
</dbReference>
<accession>A0A420I174</accession>
<dbReference type="SMART" id="SM00173">
    <property type="entry name" value="RAS"/>
    <property type="match status" value="1"/>
</dbReference>
<dbReference type="InterPro" id="IPR001806">
    <property type="entry name" value="Small_GTPase"/>
</dbReference>
<dbReference type="GO" id="GO:0003924">
    <property type="term" value="F:GTPase activity"/>
    <property type="evidence" value="ECO:0007669"/>
    <property type="project" value="InterPro"/>
</dbReference>
<keyword evidence="4" id="KW-1185">Reference proteome</keyword>
<proteinExistence type="predicted"/>
<evidence type="ECO:0000313" key="3">
    <source>
        <dbReference type="EMBL" id="RKF63459.1"/>
    </source>
</evidence>
<dbReference type="PROSITE" id="PS51419">
    <property type="entry name" value="RAB"/>
    <property type="match status" value="1"/>
</dbReference>
<dbReference type="PROSITE" id="PS51421">
    <property type="entry name" value="RAS"/>
    <property type="match status" value="1"/>
</dbReference>
<dbReference type="STRING" id="212602.A0A420I174"/>
<protein>
    <submittedName>
        <fullName evidence="3">Ras-like protein 2</fullName>
    </submittedName>
</protein>
<dbReference type="Gene3D" id="3.40.50.300">
    <property type="entry name" value="P-loop containing nucleotide triphosphate hydrolases"/>
    <property type="match status" value="1"/>
</dbReference>
<dbReference type="InterPro" id="IPR005225">
    <property type="entry name" value="Small_GTP-bd"/>
</dbReference>
<dbReference type="PRINTS" id="PR00449">
    <property type="entry name" value="RASTRNSFRMNG"/>
</dbReference>
<organism evidence="3 4">
    <name type="scientific">Erysiphe neolycopersici</name>
    <dbReference type="NCBI Taxonomy" id="212602"/>
    <lineage>
        <taxon>Eukaryota</taxon>
        <taxon>Fungi</taxon>
        <taxon>Dikarya</taxon>
        <taxon>Ascomycota</taxon>
        <taxon>Pezizomycotina</taxon>
        <taxon>Leotiomycetes</taxon>
        <taxon>Erysiphales</taxon>
        <taxon>Erysiphaceae</taxon>
        <taxon>Erysiphe</taxon>
    </lineage>
</organism>
<dbReference type="EMBL" id="MCFK01002546">
    <property type="protein sequence ID" value="RKF63459.1"/>
    <property type="molecule type" value="Genomic_DNA"/>
</dbReference>
<dbReference type="NCBIfam" id="TIGR00231">
    <property type="entry name" value="small_GTP"/>
    <property type="match status" value="1"/>
</dbReference>
<dbReference type="GO" id="GO:0016020">
    <property type="term" value="C:membrane"/>
    <property type="evidence" value="ECO:0007669"/>
    <property type="project" value="InterPro"/>
</dbReference>
<dbReference type="OrthoDB" id="265044at2759"/>
<dbReference type="PROSITE" id="PS51420">
    <property type="entry name" value="RHO"/>
    <property type="match status" value="1"/>
</dbReference>
<dbReference type="Pfam" id="PF00071">
    <property type="entry name" value="Ras"/>
    <property type="match status" value="2"/>
</dbReference>
<dbReference type="GO" id="GO:0005525">
    <property type="term" value="F:GTP binding"/>
    <property type="evidence" value="ECO:0007669"/>
    <property type="project" value="UniProtKB-KW"/>
</dbReference>